<dbReference type="InterPro" id="IPR018490">
    <property type="entry name" value="cNMP-bd_dom_sf"/>
</dbReference>
<gene>
    <name evidence="6" type="ORF">LJ207_00050</name>
</gene>
<dbReference type="Pfam" id="PF13545">
    <property type="entry name" value="HTH_Crp_2"/>
    <property type="match status" value="1"/>
</dbReference>
<dbReference type="Proteomes" id="UP001199296">
    <property type="component" value="Unassembled WGS sequence"/>
</dbReference>
<dbReference type="InterPro" id="IPR036390">
    <property type="entry name" value="WH_DNA-bd_sf"/>
</dbReference>
<keyword evidence="2" id="KW-0238">DNA-binding</keyword>
<dbReference type="Pfam" id="PF00027">
    <property type="entry name" value="cNMP_binding"/>
    <property type="match status" value="1"/>
</dbReference>
<accession>A0AAW4WWU2</accession>
<keyword evidence="1" id="KW-0805">Transcription regulation</keyword>
<dbReference type="GO" id="GO:0005829">
    <property type="term" value="C:cytosol"/>
    <property type="evidence" value="ECO:0007669"/>
    <property type="project" value="TreeGrafter"/>
</dbReference>
<dbReference type="SMART" id="SM00100">
    <property type="entry name" value="cNMP"/>
    <property type="match status" value="1"/>
</dbReference>
<dbReference type="PROSITE" id="PS51063">
    <property type="entry name" value="HTH_CRP_2"/>
    <property type="match status" value="1"/>
</dbReference>
<keyword evidence="7" id="KW-1185">Reference proteome</keyword>
<dbReference type="AlphaFoldDB" id="A0AAW4WWU2"/>
<dbReference type="GO" id="GO:0003700">
    <property type="term" value="F:DNA-binding transcription factor activity"/>
    <property type="evidence" value="ECO:0007669"/>
    <property type="project" value="TreeGrafter"/>
</dbReference>
<dbReference type="InterPro" id="IPR012318">
    <property type="entry name" value="HTH_CRP"/>
</dbReference>
<comment type="caution">
    <text evidence="6">The sequence shown here is derived from an EMBL/GenBank/DDBJ whole genome shotgun (WGS) entry which is preliminary data.</text>
</comment>
<evidence type="ECO:0000256" key="2">
    <source>
        <dbReference type="ARBA" id="ARBA00023125"/>
    </source>
</evidence>
<dbReference type="GO" id="GO:0003677">
    <property type="term" value="F:DNA binding"/>
    <property type="evidence" value="ECO:0007669"/>
    <property type="project" value="UniProtKB-KW"/>
</dbReference>
<dbReference type="SUPFAM" id="SSF51206">
    <property type="entry name" value="cAMP-binding domain-like"/>
    <property type="match status" value="1"/>
</dbReference>
<dbReference type="InterPro" id="IPR000595">
    <property type="entry name" value="cNMP-bd_dom"/>
</dbReference>
<evidence type="ECO:0000313" key="7">
    <source>
        <dbReference type="Proteomes" id="UP001199296"/>
    </source>
</evidence>
<dbReference type="PROSITE" id="PS50042">
    <property type="entry name" value="CNMP_BINDING_3"/>
    <property type="match status" value="1"/>
</dbReference>
<dbReference type="SMART" id="SM00419">
    <property type="entry name" value="HTH_CRP"/>
    <property type="match status" value="1"/>
</dbReference>
<sequence>MEQPTKQCLKDLIVFQNLEAEELEMICQKSFAKHYQKGEVIFFENDSVKKLYLLIKGKVKLSMLSAEGKEKVLTILQEGDIFGELSLFDEDPHPLTAEVIEEARLLIIPWNDMEQIIMKRPSMAIKIIEALSKKTRLLTSQVRELVFQDAAGRLASLLSRLAEDFGREIEEGTVIDLVLTHQEIANLIGSSRVTVTKLINRFIDDGMITIKKRKIIIKDFESLGEKLQTIF</sequence>
<feature type="domain" description="Cyclic nucleotide-binding" evidence="4">
    <location>
        <begin position="14"/>
        <end position="134"/>
    </location>
</feature>
<feature type="domain" description="HTH crp-type" evidence="5">
    <location>
        <begin position="148"/>
        <end position="221"/>
    </location>
</feature>
<dbReference type="CDD" id="cd00092">
    <property type="entry name" value="HTH_CRP"/>
    <property type="match status" value="1"/>
</dbReference>
<dbReference type="PANTHER" id="PTHR24567">
    <property type="entry name" value="CRP FAMILY TRANSCRIPTIONAL REGULATORY PROTEIN"/>
    <property type="match status" value="1"/>
</dbReference>
<evidence type="ECO:0000259" key="5">
    <source>
        <dbReference type="PROSITE" id="PS51063"/>
    </source>
</evidence>
<evidence type="ECO:0000259" key="4">
    <source>
        <dbReference type="PROSITE" id="PS50042"/>
    </source>
</evidence>
<dbReference type="PANTHER" id="PTHR24567:SF74">
    <property type="entry name" value="HTH-TYPE TRANSCRIPTIONAL REGULATOR ARCR"/>
    <property type="match status" value="1"/>
</dbReference>
<dbReference type="CDD" id="cd00038">
    <property type="entry name" value="CAP_ED"/>
    <property type="match status" value="1"/>
</dbReference>
<name>A0AAW4WWU2_9FIRM</name>
<dbReference type="SUPFAM" id="SSF46785">
    <property type="entry name" value="Winged helix' DNA-binding domain"/>
    <property type="match status" value="1"/>
</dbReference>
<evidence type="ECO:0000313" key="6">
    <source>
        <dbReference type="EMBL" id="MCC3143717.1"/>
    </source>
</evidence>
<dbReference type="Gene3D" id="1.10.10.10">
    <property type="entry name" value="Winged helix-like DNA-binding domain superfamily/Winged helix DNA-binding domain"/>
    <property type="match status" value="1"/>
</dbReference>
<protein>
    <submittedName>
        <fullName evidence="6">Crp/Fnr family transcriptional regulator</fullName>
    </submittedName>
</protein>
<dbReference type="InterPro" id="IPR050397">
    <property type="entry name" value="Env_Response_Regulators"/>
</dbReference>
<dbReference type="RefSeq" id="WP_229342854.1">
    <property type="nucleotide sequence ID" value="NZ_JAJFAT010000001.1"/>
</dbReference>
<keyword evidence="3" id="KW-0804">Transcription</keyword>
<dbReference type="Gene3D" id="2.60.120.10">
    <property type="entry name" value="Jelly Rolls"/>
    <property type="match status" value="1"/>
</dbReference>
<dbReference type="InterPro" id="IPR014710">
    <property type="entry name" value="RmlC-like_jellyroll"/>
</dbReference>
<evidence type="ECO:0000256" key="1">
    <source>
        <dbReference type="ARBA" id="ARBA00023015"/>
    </source>
</evidence>
<proteinExistence type="predicted"/>
<reference evidence="6 7" key="1">
    <citation type="submission" date="2021-10" db="EMBL/GenBank/DDBJ databases">
        <authorList>
            <person name="Grouzdev D.S."/>
            <person name="Pantiukh K.S."/>
            <person name="Krutkina M.S."/>
        </authorList>
    </citation>
    <scope>NUCLEOTIDE SEQUENCE [LARGE SCALE GENOMIC DNA]</scope>
    <source>
        <strain evidence="6 7">Z-7514</strain>
    </source>
</reference>
<dbReference type="InterPro" id="IPR036388">
    <property type="entry name" value="WH-like_DNA-bd_sf"/>
</dbReference>
<organism evidence="6 7">
    <name type="scientific">Halanaerobium polyolivorans</name>
    <dbReference type="NCBI Taxonomy" id="2886943"/>
    <lineage>
        <taxon>Bacteria</taxon>
        <taxon>Bacillati</taxon>
        <taxon>Bacillota</taxon>
        <taxon>Clostridia</taxon>
        <taxon>Halanaerobiales</taxon>
        <taxon>Halanaerobiaceae</taxon>
        <taxon>Halanaerobium</taxon>
    </lineage>
</organism>
<evidence type="ECO:0000256" key="3">
    <source>
        <dbReference type="ARBA" id="ARBA00023163"/>
    </source>
</evidence>
<dbReference type="EMBL" id="JAJFAT010000001">
    <property type="protein sequence ID" value="MCC3143717.1"/>
    <property type="molecule type" value="Genomic_DNA"/>
</dbReference>